<dbReference type="FunFam" id="1.20.5.370:FF:000008">
    <property type="entry name" value="Myosin heavy chain"/>
    <property type="match status" value="1"/>
</dbReference>
<sequence length="1758" mass="200864">MPKPQKQEGDDPDPTPYLFVSLEQKRIDQTKPYDAKKSCWVPDDKEGFVLGEIRGTKGDLVTVGIPGGEEKNFKKDQVTQVNPPKYEKAEDMSNLTYLNDASVLHNLKQRYYHKLIYTYSGLFCVAINPYKRFPVYTNRCAKLYRGKRRNEVPPHIFAISDGAYVNMLTNHENQSMLITGESGAGKTENTKKVIAYFATVGASTKKDADPNAKKSNLEDQVVQTNPVLEAFGNAKTVRNDNSSRFGKFIRIHFGPTGKLAGADIETYLLEKARVISQQPLERSYHIFYQIMSGSVPGVKDMCLLSNDIYQYYYVSQGKITVPNMDDGEEFGLTDEAFDILGFTQEEKDNVYKITAAVMHMGCMKFKQRGREEQAEPDGTEEGERVGKLLGVEAPGLYQALVKPRIKVGNEFVTQGRNVNQVSYSVGAMSKAMFDRLFKFLVKKCNETLDTKQKRQHFIGVLDIAGFEIFDYNGFEQLCINFTNEKLQQFFNHHMFVLEQEEYKTEGIQWTFIDFGMDLAACIELIEKPMGILSILEEESMFPKATDKTFEEKLNTNHLGKSPNFQKPKPPKPGQQAAHFTLGHYAGNVPYNITGWLEKNKDPLNDTVVDLYKKGSNALVCEIFADHPGQSGGAAEKGRGKKGGGFATVSSAYKEQLNNLMTTLRSTQPHFVRCIIPNELKQPGVIDSHLVMHQLTCNGVLEGIRICRKGFPNRMVYPDFKLRYKILNPAAVSKESDPKKCAALILDASGLDAELYRLGHTKVFFRAGVLGQMEELRDDRLGKIVTWMQSWVRGYLSRKEFKKLQEQRLALQVCQRNLRKYLKLRTWPWYKLWQKVRPLLNVTRIEDEIAKLEEKAQKAQEAFEREEKAKKELEALYAKLLAEKTELLANLEGEKGSLSETQERANKLQAQKNDLESQLSETQDRLSQEEDARNQLMQQKKKLEQEMSGFKKDIEDLELNLQKSEQDKATKDHQIRNLNDEIAHQDELINKLNKEKKMSGENNQKVSEELQAAEDKVNHLNKVKAKLEQTLDELEDSLEREKKLRGDVEKSKRKVEGDLKLTQEAVADLERNKKELEQTIQRKDKEISSLTAKLEDEQSVVGKQQKQIKELQARIEELEEEVEAERQARAKAEKQRADLARELEELGERLEEAGGATSAQIELNKKREAELAKLRRDLEESNIQHEGTLANLRKKHNDAVSEMGEQIDQLNKLKAKAEKEKSQYFGELNDLRASVDHLANEKAAIEKVSKQLGQQLNDVQGKLDETNRTLNDFDAAKKKLSIENSDLLRQLEEAESQVSQLSKIKVSLTTQLEDTKRLADEESRERATLLGKFRNLEHDLDNIREQVEEEAEAKADIQRQLSKANAESQLWRQKYESEGVARSEELEEAKRKLQARLAEAEETIESLNQKVVALEKTKQRLATEVEDLQLEVDRANAIANAAEKKQKAFDKIIGEWKLKVDDLAAELDASQKECRNYSTELFRLKGAYEEGQEQLEAVRRENKNLADEVKDLLDQIGEGGRNIHEIEKARKRLEAEKDELQAALEEAEAALEQEENKVLRSQLELSQVRQEIDRRIQEKEEEFENTRKNHQRALDSMQASLEAEAKGKAEALRMKKKLEADINELEIALDHANKANAEAQKTIKRYQQQLKDTQTALEEEQRARDEAREQLGISERRANALQNELEESRTLLEQADRARRQAEQELGDAHEQLNDLGAQNASLSAAKRKLETELQTLHSDLDELLNEAKNSEEKAKKLW</sequence>
<dbReference type="PROSITE" id="PS51456">
    <property type="entry name" value="MYOSIN_MOTOR"/>
    <property type="match status" value="1"/>
</dbReference>
<feature type="compositionally biased region" description="Polar residues" evidence="14">
    <location>
        <begin position="555"/>
        <end position="564"/>
    </location>
</feature>
<dbReference type="InterPro" id="IPR036961">
    <property type="entry name" value="Kinesin_motor_dom_sf"/>
</dbReference>
<dbReference type="Gene3D" id="1.20.58.530">
    <property type="match status" value="1"/>
</dbReference>
<dbReference type="GO" id="GO:0016460">
    <property type="term" value="C:myosin II complex"/>
    <property type="evidence" value="ECO:0007669"/>
    <property type="project" value="TreeGrafter"/>
</dbReference>
<dbReference type="SMART" id="SM00242">
    <property type="entry name" value="MYSc"/>
    <property type="match status" value="1"/>
</dbReference>
<evidence type="ECO:0000259" key="16">
    <source>
        <dbReference type="PROSITE" id="PS51844"/>
    </source>
</evidence>
<dbReference type="PROSITE" id="PS51844">
    <property type="entry name" value="SH3_LIKE"/>
    <property type="match status" value="1"/>
</dbReference>
<dbReference type="FunFam" id="1.20.5.370:FF:000005">
    <property type="entry name" value="Myosin heavy chain, isoform I"/>
    <property type="match status" value="1"/>
</dbReference>
<evidence type="ECO:0000259" key="15">
    <source>
        <dbReference type="PROSITE" id="PS51456"/>
    </source>
</evidence>
<dbReference type="GO" id="GO:0000146">
    <property type="term" value="F:microfilament motor activity"/>
    <property type="evidence" value="ECO:0007669"/>
    <property type="project" value="TreeGrafter"/>
</dbReference>
<dbReference type="GO" id="GO:0005524">
    <property type="term" value="F:ATP binding"/>
    <property type="evidence" value="ECO:0007669"/>
    <property type="project" value="UniProtKB-UniRule"/>
</dbReference>
<dbReference type="GO" id="GO:0030017">
    <property type="term" value="C:sarcomere"/>
    <property type="evidence" value="ECO:0007669"/>
    <property type="project" value="UniProtKB-ARBA"/>
</dbReference>
<dbReference type="Gene3D" id="6.20.240.20">
    <property type="match status" value="1"/>
</dbReference>
<evidence type="ECO:0000256" key="13">
    <source>
        <dbReference type="PROSITE-ProRule" id="PRU00782"/>
    </source>
</evidence>
<protein>
    <recommendedName>
        <fullName evidence="19">Myosin heavy chain, muscle</fullName>
    </recommendedName>
</protein>
<dbReference type="GO" id="GO:0007424">
    <property type="term" value="P:open tracheal system development"/>
    <property type="evidence" value="ECO:0007669"/>
    <property type="project" value="UniProtKB-ARBA"/>
</dbReference>
<evidence type="ECO:0000256" key="2">
    <source>
        <dbReference type="ARBA" id="ARBA00008314"/>
    </source>
</evidence>
<evidence type="ECO:0000256" key="11">
    <source>
        <dbReference type="ARBA" id="ARBA00023203"/>
    </source>
</evidence>
<evidence type="ECO:0000256" key="8">
    <source>
        <dbReference type="ARBA" id="ARBA00023123"/>
    </source>
</evidence>
<keyword evidence="7" id="KW-0175">Coiled coil</keyword>
<gene>
    <name evidence="17" type="ORF">DIABBA_LOCUS4383</name>
</gene>
<dbReference type="InterPro" id="IPR014751">
    <property type="entry name" value="XRCC4-like_C"/>
</dbReference>
<feature type="compositionally biased region" description="Basic and acidic residues" evidence="14">
    <location>
        <begin position="1697"/>
        <end position="1712"/>
    </location>
</feature>
<dbReference type="PRINTS" id="PR00193">
    <property type="entry name" value="MYOSINHEAVY"/>
</dbReference>
<evidence type="ECO:0000313" key="17">
    <source>
        <dbReference type="EMBL" id="CAG9830700.1"/>
    </source>
</evidence>
<evidence type="ECO:0000256" key="3">
    <source>
        <dbReference type="ARBA" id="ARBA00022433"/>
    </source>
</evidence>
<dbReference type="SMART" id="SM00015">
    <property type="entry name" value="IQ"/>
    <property type="match status" value="1"/>
</dbReference>
<dbReference type="FunFam" id="1.20.5.340:FF:000050">
    <property type="entry name" value="Myosin heavy chain, muscle"/>
    <property type="match status" value="1"/>
</dbReference>
<evidence type="ECO:0000256" key="10">
    <source>
        <dbReference type="ARBA" id="ARBA00023179"/>
    </source>
</evidence>
<feature type="compositionally biased region" description="Polar residues" evidence="14">
    <location>
        <begin position="907"/>
        <end position="920"/>
    </location>
</feature>
<dbReference type="Gene3D" id="1.10.10.820">
    <property type="match status" value="1"/>
</dbReference>
<evidence type="ECO:0000256" key="5">
    <source>
        <dbReference type="ARBA" id="ARBA00022741"/>
    </source>
</evidence>
<dbReference type="OrthoDB" id="6108017at2759"/>
<dbReference type="InterPro" id="IPR002928">
    <property type="entry name" value="Myosin_tail"/>
</dbReference>
<dbReference type="SUPFAM" id="SSF90257">
    <property type="entry name" value="Myosin rod fragments"/>
    <property type="match status" value="6"/>
</dbReference>
<evidence type="ECO:0000256" key="14">
    <source>
        <dbReference type="SAM" id="MobiDB-lite"/>
    </source>
</evidence>
<keyword evidence="8 13" id="KW-0518">Myosin</keyword>
<dbReference type="Gene3D" id="2.30.30.360">
    <property type="entry name" value="Myosin S1 fragment, N-terminal"/>
    <property type="match status" value="1"/>
</dbReference>
<dbReference type="FunFam" id="1.20.5.340:FF:000036">
    <property type="entry name" value="Myosin heavy chain"/>
    <property type="match status" value="1"/>
</dbReference>
<evidence type="ECO:0000313" key="18">
    <source>
        <dbReference type="Proteomes" id="UP001153709"/>
    </source>
</evidence>
<dbReference type="FunFam" id="1.20.5.340:FF:000025">
    <property type="entry name" value="Myosin heavy chain, isoform G"/>
    <property type="match status" value="1"/>
</dbReference>
<evidence type="ECO:0000256" key="9">
    <source>
        <dbReference type="ARBA" id="ARBA00023175"/>
    </source>
</evidence>
<dbReference type="GO" id="GO:0007298">
    <property type="term" value="P:border follicle cell migration"/>
    <property type="evidence" value="ECO:0007669"/>
    <property type="project" value="UniProtKB-ARBA"/>
</dbReference>
<dbReference type="GO" id="GO:0045214">
    <property type="term" value="P:sarcomere organization"/>
    <property type="evidence" value="ECO:0007669"/>
    <property type="project" value="UniProtKB-ARBA"/>
</dbReference>
<dbReference type="InterPro" id="IPR008989">
    <property type="entry name" value="Myosin_S1_N"/>
</dbReference>
<feature type="binding site" evidence="13">
    <location>
        <begin position="180"/>
        <end position="187"/>
    </location>
    <ligand>
        <name>ATP</name>
        <dbReference type="ChEBI" id="CHEBI:30616"/>
    </ligand>
</feature>
<keyword evidence="18" id="KW-1185">Reference proteome</keyword>
<accession>A0A9N9SYU6</accession>
<dbReference type="Gene3D" id="3.40.850.10">
    <property type="entry name" value="Kinesin motor domain"/>
    <property type="match status" value="1"/>
</dbReference>
<dbReference type="FunFam" id="1.20.5.340:FF:000038">
    <property type="entry name" value="Myosin heavy chain muscle"/>
    <property type="match status" value="1"/>
</dbReference>
<dbReference type="EMBL" id="OU898278">
    <property type="protein sequence ID" value="CAG9830700.1"/>
    <property type="molecule type" value="Genomic_DNA"/>
</dbReference>
<keyword evidence="11 13" id="KW-0009">Actin-binding</keyword>
<dbReference type="FunFam" id="3.40.850.10:FF:000024">
    <property type="entry name" value="Myosin heavy chain, isoform J"/>
    <property type="match status" value="1"/>
</dbReference>
<dbReference type="Pfam" id="PF00612">
    <property type="entry name" value="IQ"/>
    <property type="match status" value="1"/>
</dbReference>
<proteinExistence type="inferred from homology"/>
<comment type="subcellular location">
    <subcellularLocation>
        <location evidence="1">Cytoplasm</location>
        <location evidence="1">Myofibril</location>
    </subcellularLocation>
</comment>
<dbReference type="GO" id="GO:0032982">
    <property type="term" value="C:myosin filament"/>
    <property type="evidence" value="ECO:0007669"/>
    <property type="project" value="UniProtKB-KW"/>
</dbReference>
<dbReference type="InterPro" id="IPR004009">
    <property type="entry name" value="SH3_Myosin"/>
</dbReference>
<evidence type="ECO:0000256" key="1">
    <source>
        <dbReference type="ARBA" id="ARBA00004657"/>
    </source>
</evidence>
<feature type="domain" description="Myosin N-terminal SH3-like" evidence="16">
    <location>
        <begin position="34"/>
        <end position="83"/>
    </location>
</feature>
<feature type="region of interest" description="Disordered" evidence="14">
    <location>
        <begin position="1697"/>
        <end position="1719"/>
    </location>
</feature>
<keyword evidence="6 13" id="KW-0067">ATP-binding</keyword>
<evidence type="ECO:0000256" key="7">
    <source>
        <dbReference type="ARBA" id="ARBA00023054"/>
    </source>
</evidence>
<dbReference type="Proteomes" id="UP001153709">
    <property type="component" value="Chromosome 3"/>
</dbReference>
<keyword evidence="10" id="KW-0514">Muscle protein</keyword>
<dbReference type="InterPro" id="IPR001609">
    <property type="entry name" value="Myosin_head_motor_dom-like"/>
</dbReference>
<dbReference type="Pfam" id="PF00063">
    <property type="entry name" value="Myosin_head"/>
    <property type="match status" value="1"/>
</dbReference>
<dbReference type="GO" id="GO:0031033">
    <property type="term" value="P:myosin filament organization"/>
    <property type="evidence" value="ECO:0007669"/>
    <property type="project" value="UniProtKB-ARBA"/>
</dbReference>
<comment type="subunit">
    <text evidence="12">Muscle myosin is a hexameric protein that consists of 2 heavy chain subunits (MHC), 2 alkali light chain subunits (MLC) and 2 regulatory light chain subunits (MLC-2).</text>
</comment>
<keyword evidence="4" id="KW-0963">Cytoplasm</keyword>
<dbReference type="FunFam" id="1.20.120.720:FF:000001">
    <property type="entry name" value="Myosin heavy chain, muscle"/>
    <property type="match status" value="1"/>
</dbReference>
<evidence type="ECO:0000256" key="4">
    <source>
        <dbReference type="ARBA" id="ARBA00022490"/>
    </source>
</evidence>
<evidence type="ECO:0008006" key="19">
    <source>
        <dbReference type="Google" id="ProtNLM"/>
    </source>
</evidence>
<dbReference type="GO" id="GO:0051015">
    <property type="term" value="F:actin filament binding"/>
    <property type="evidence" value="ECO:0007669"/>
    <property type="project" value="InterPro"/>
</dbReference>
<dbReference type="GO" id="GO:0006936">
    <property type="term" value="P:muscle contraction"/>
    <property type="evidence" value="ECO:0007669"/>
    <property type="project" value="TreeGrafter"/>
</dbReference>
<dbReference type="SUPFAM" id="SSF52540">
    <property type="entry name" value="P-loop containing nucleoside triphosphate hydrolases"/>
    <property type="match status" value="1"/>
</dbReference>
<dbReference type="FunFam" id="1.20.5.340:FF:000019">
    <property type="entry name" value="Myosin heavy chain, isoform G"/>
    <property type="match status" value="1"/>
</dbReference>
<dbReference type="FunFam" id="2.30.30.360:FF:000001">
    <property type="entry name" value="Myosin heavy chain"/>
    <property type="match status" value="1"/>
</dbReference>
<dbReference type="GO" id="GO:0042802">
    <property type="term" value="F:identical protein binding"/>
    <property type="evidence" value="ECO:0007669"/>
    <property type="project" value="UniProtKB-ARBA"/>
</dbReference>
<reference evidence="17" key="1">
    <citation type="submission" date="2022-01" db="EMBL/GenBank/DDBJ databases">
        <authorList>
            <person name="King R."/>
        </authorList>
    </citation>
    <scope>NUCLEOTIDE SEQUENCE</scope>
</reference>
<dbReference type="PROSITE" id="PS50096">
    <property type="entry name" value="IQ"/>
    <property type="match status" value="1"/>
</dbReference>
<dbReference type="FunFam" id="1.20.5.370:FF:000001">
    <property type="entry name" value="Myosin heavy chain"/>
    <property type="match status" value="1"/>
</dbReference>
<dbReference type="Gene3D" id="4.10.270.10">
    <property type="entry name" value="Myosin, subunit A"/>
    <property type="match status" value="1"/>
</dbReference>
<dbReference type="PANTHER" id="PTHR45615">
    <property type="entry name" value="MYOSIN HEAVY CHAIN, NON-MUSCLE"/>
    <property type="match status" value="1"/>
</dbReference>
<keyword evidence="9 13" id="KW-0505">Motor protein</keyword>
<dbReference type="CDD" id="cd14909">
    <property type="entry name" value="MYSc_Myh1_insects_crustaceans"/>
    <property type="match status" value="1"/>
</dbReference>
<dbReference type="FunFam" id="1.20.5.340:FF:000021">
    <property type="entry name" value="Myosin heavy chain, isoform G"/>
    <property type="match status" value="1"/>
</dbReference>
<dbReference type="FunFam" id="1.20.58.530:FF:000001">
    <property type="entry name" value="Myosin heavy chain"/>
    <property type="match status" value="1"/>
</dbReference>
<organism evidence="17 18">
    <name type="scientific">Diabrotica balteata</name>
    <name type="common">Banded cucumber beetle</name>
    <dbReference type="NCBI Taxonomy" id="107213"/>
    <lineage>
        <taxon>Eukaryota</taxon>
        <taxon>Metazoa</taxon>
        <taxon>Ecdysozoa</taxon>
        <taxon>Arthropoda</taxon>
        <taxon>Hexapoda</taxon>
        <taxon>Insecta</taxon>
        <taxon>Pterygota</taxon>
        <taxon>Neoptera</taxon>
        <taxon>Endopterygota</taxon>
        <taxon>Coleoptera</taxon>
        <taxon>Polyphaga</taxon>
        <taxon>Cucujiformia</taxon>
        <taxon>Chrysomeloidea</taxon>
        <taxon>Chrysomelidae</taxon>
        <taxon>Galerucinae</taxon>
        <taxon>Diabroticina</taxon>
        <taxon>Diabroticites</taxon>
        <taxon>Diabrotica</taxon>
    </lineage>
</organism>
<dbReference type="InterPro" id="IPR000048">
    <property type="entry name" value="IQ_motif_EF-hand-BS"/>
</dbReference>
<feature type="compositionally biased region" description="Basic and acidic residues" evidence="14">
    <location>
        <begin position="894"/>
        <end position="905"/>
    </location>
</feature>
<keyword evidence="5 13" id="KW-0547">Nucleotide-binding</keyword>
<dbReference type="PANTHER" id="PTHR45615:SF27">
    <property type="entry name" value="MYOSIN HEAVY CHAIN, MUSCLE"/>
    <property type="match status" value="1"/>
</dbReference>
<evidence type="ECO:0000256" key="12">
    <source>
        <dbReference type="ARBA" id="ARBA00038612"/>
    </source>
</evidence>
<feature type="domain" description="Myosin motor" evidence="15">
    <location>
        <begin position="87"/>
        <end position="777"/>
    </location>
</feature>
<dbReference type="Gene3D" id="1.20.5.340">
    <property type="match status" value="4"/>
</dbReference>
<feature type="region of interest" description="Disordered" evidence="14">
    <location>
        <begin position="894"/>
        <end position="929"/>
    </location>
</feature>
<feature type="region of interest" description="Disordered" evidence="14">
    <location>
        <begin position="555"/>
        <end position="575"/>
    </location>
</feature>
<dbReference type="FunFam" id="1.20.5.370:FF:000009">
    <property type="entry name" value="Myosin heavy chain, isoform G"/>
    <property type="match status" value="1"/>
</dbReference>
<name>A0A9N9SYU6_DIABA</name>
<dbReference type="GO" id="GO:0048513">
    <property type="term" value="P:animal organ development"/>
    <property type="evidence" value="ECO:0007669"/>
    <property type="project" value="UniProtKB-ARBA"/>
</dbReference>
<evidence type="ECO:0000256" key="6">
    <source>
        <dbReference type="ARBA" id="ARBA00022840"/>
    </source>
</evidence>
<dbReference type="Pfam" id="PF02736">
    <property type="entry name" value="Myosin_N"/>
    <property type="match status" value="1"/>
</dbReference>
<keyword evidence="3" id="KW-0787">Thick filament</keyword>
<comment type="similarity">
    <text evidence="2 13">Belongs to the TRAFAC class myosin-kinesin ATPase superfamily. Myosin family.</text>
</comment>
<dbReference type="Gene3D" id="1.20.5.370">
    <property type="match status" value="3"/>
</dbReference>
<dbReference type="InterPro" id="IPR027417">
    <property type="entry name" value="P-loop_NTPase"/>
</dbReference>
<dbReference type="FunFam" id="1.10.10.820:FF:000001">
    <property type="entry name" value="Myosin heavy chain"/>
    <property type="match status" value="1"/>
</dbReference>
<dbReference type="Gene3D" id="1.20.120.720">
    <property type="entry name" value="Myosin VI head, motor domain, U50 subdomain"/>
    <property type="match status" value="1"/>
</dbReference>
<dbReference type="Pfam" id="PF01576">
    <property type="entry name" value="Myosin_tail_1"/>
    <property type="match status" value="1"/>
</dbReference>
<feature type="region of interest" description="Actin-binding" evidence="13">
    <location>
        <begin position="656"/>
        <end position="678"/>
    </location>
</feature>